<feature type="compositionally biased region" description="Basic residues" evidence="1">
    <location>
        <begin position="12"/>
        <end position="21"/>
    </location>
</feature>
<feature type="region of interest" description="Disordered" evidence="1">
    <location>
        <begin position="44"/>
        <end position="82"/>
    </location>
</feature>
<gene>
    <name evidence="2" type="ORF">X777_00947</name>
</gene>
<feature type="region of interest" description="Disordered" evidence="1">
    <location>
        <begin position="1"/>
        <end position="27"/>
    </location>
</feature>
<feature type="compositionally biased region" description="Basic and acidic residues" evidence="1">
    <location>
        <begin position="66"/>
        <end position="82"/>
    </location>
</feature>
<evidence type="ECO:0000256" key="1">
    <source>
        <dbReference type="SAM" id="MobiDB-lite"/>
    </source>
</evidence>
<dbReference type="AlphaFoldDB" id="A0A026WP98"/>
<reference evidence="2 3" key="1">
    <citation type="journal article" date="2014" name="Curr. Biol.">
        <title>The genome of the clonal raider ant Cerapachys biroi.</title>
        <authorList>
            <person name="Oxley P.R."/>
            <person name="Ji L."/>
            <person name="Fetter-Pruneda I."/>
            <person name="McKenzie S.K."/>
            <person name="Li C."/>
            <person name="Hu H."/>
            <person name="Zhang G."/>
            <person name="Kronauer D.J."/>
        </authorList>
    </citation>
    <scope>NUCLEOTIDE SEQUENCE [LARGE SCALE GENOMIC DNA]</scope>
</reference>
<organism evidence="2 3">
    <name type="scientific">Ooceraea biroi</name>
    <name type="common">Clonal raider ant</name>
    <name type="synonym">Cerapachys biroi</name>
    <dbReference type="NCBI Taxonomy" id="2015173"/>
    <lineage>
        <taxon>Eukaryota</taxon>
        <taxon>Metazoa</taxon>
        <taxon>Ecdysozoa</taxon>
        <taxon>Arthropoda</taxon>
        <taxon>Hexapoda</taxon>
        <taxon>Insecta</taxon>
        <taxon>Pterygota</taxon>
        <taxon>Neoptera</taxon>
        <taxon>Endopterygota</taxon>
        <taxon>Hymenoptera</taxon>
        <taxon>Apocrita</taxon>
        <taxon>Aculeata</taxon>
        <taxon>Formicoidea</taxon>
        <taxon>Formicidae</taxon>
        <taxon>Dorylinae</taxon>
        <taxon>Ooceraea</taxon>
    </lineage>
</organism>
<evidence type="ECO:0000313" key="2">
    <source>
        <dbReference type="EMBL" id="EZA57845.1"/>
    </source>
</evidence>
<sequence length="82" mass="9953">MRSENPLTMPLPRRRPGKQWKRPREHDGLIRCRGRHAAVYETLNETEKHRRRHRRRSAASFLFSPRGEKRTGRDQQTSDRHR</sequence>
<dbReference type="Proteomes" id="UP000053097">
    <property type="component" value="Unassembled WGS sequence"/>
</dbReference>
<keyword evidence="3" id="KW-1185">Reference proteome</keyword>
<accession>A0A026WP98</accession>
<dbReference type="EMBL" id="KK107139">
    <property type="protein sequence ID" value="EZA57845.1"/>
    <property type="molecule type" value="Genomic_DNA"/>
</dbReference>
<proteinExistence type="predicted"/>
<name>A0A026WP98_OOCBI</name>
<protein>
    <submittedName>
        <fullName evidence="2">Uncharacterized protein</fullName>
    </submittedName>
</protein>
<evidence type="ECO:0000313" key="3">
    <source>
        <dbReference type="Proteomes" id="UP000053097"/>
    </source>
</evidence>